<keyword evidence="1" id="KW-0732">Signal</keyword>
<evidence type="ECO:0000313" key="3">
    <source>
        <dbReference type="EMBL" id="GIQ70085.1"/>
    </source>
</evidence>
<name>A0A8J4M3G7_9BACL</name>
<reference evidence="3" key="1">
    <citation type="submission" date="2021-04" db="EMBL/GenBank/DDBJ databases">
        <title>Draft genome sequence of Xylanibacillus composti strain K13.</title>
        <authorList>
            <person name="Uke A."/>
            <person name="Chhe C."/>
            <person name="Baramee S."/>
            <person name="Kosugi A."/>
        </authorList>
    </citation>
    <scope>NUCLEOTIDE SEQUENCE</scope>
    <source>
        <strain evidence="3">K13</strain>
    </source>
</reference>
<gene>
    <name evidence="3" type="ORF">XYCOK13_29090</name>
</gene>
<dbReference type="Proteomes" id="UP000677918">
    <property type="component" value="Unassembled WGS sequence"/>
</dbReference>
<dbReference type="EMBL" id="BOVK01000040">
    <property type="protein sequence ID" value="GIQ70085.1"/>
    <property type="molecule type" value="Genomic_DNA"/>
</dbReference>
<dbReference type="SUPFAM" id="SSF55383">
    <property type="entry name" value="Copper amine oxidase, domain N"/>
    <property type="match status" value="2"/>
</dbReference>
<feature type="chain" id="PRO_5035323472" description="Copper amine oxidase-like N-terminal domain-containing protein" evidence="1">
    <location>
        <begin position="27"/>
        <end position="633"/>
    </location>
</feature>
<feature type="domain" description="Copper amine oxidase-like N-terminal" evidence="2">
    <location>
        <begin position="106"/>
        <end position="202"/>
    </location>
</feature>
<dbReference type="Gene3D" id="3.30.457.10">
    <property type="entry name" value="Copper amine oxidase-like, N-terminal domain"/>
    <property type="match status" value="2"/>
</dbReference>
<feature type="domain" description="Copper amine oxidase-like N-terminal" evidence="2">
    <location>
        <begin position="530"/>
        <end position="628"/>
    </location>
</feature>
<accession>A0A8J4M3G7</accession>
<dbReference type="InterPro" id="IPR012854">
    <property type="entry name" value="Cu_amine_oxidase-like_N"/>
</dbReference>
<evidence type="ECO:0000256" key="1">
    <source>
        <dbReference type="SAM" id="SignalP"/>
    </source>
</evidence>
<dbReference type="AlphaFoldDB" id="A0A8J4M3G7"/>
<organism evidence="3 4">
    <name type="scientific">Xylanibacillus composti</name>
    <dbReference type="NCBI Taxonomy" id="1572762"/>
    <lineage>
        <taxon>Bacteria</taxon>
        <taxon>Bacillati</taxon>
        <taxon>Bacillota</taxon>
        <taxon>Bacilli</taxon>
        <taxon>Bacillales</taxon>
        <taxon>Paenibacillaceae</taxon>
        <taxon>Xylanibacillus</taxon>
    </lineage>
</organism>
<evidence type="ECO:0000313" key="4">
    <source>
        <dbReference type="Proteomes" id="UP000677918"/>
    </source>
</evidence>
<sequence length="633" mass="69426">MGKKAAIMLIAMIVCIIPLAAGAAYADELPIRVVINGERVNWSNPNEVFIANEKVYGPSSYFTDYLNASVKIDEQNSRIEIAIGQAKTVLPVYDLDQLTNAAAISAISLNGSVHLPLIDTGNELGLSARWDASVQTVYIRGDQIKPSESPKAVSPKAKDAPAFVVNEKPVGMKPQPYKAGDNVYVPIRVIAYALGIEVTQDAMDSISLRYGNASETITNPVTRFETPYVDLGFLEKRLGVAVHYDDQSHTYQLTTQTPAQSIQDIISNEQQLVIEDMYGFVVSYNDRISQVFNKYKDSRLMLSKGPYDDSGNSYAQLSLSISFNVGADVPVQFGEVEEILGQRVESSAVNAVMQYVKTRTDRDTQLPQKTFEDRHYKIYVSGDRSGTGVTVFKKTIPGKIALEDVHGFQISYDRSSRLTKAGVQVMKGPFYPQGEDPDNRILILGIGYDENARHAQQYEEVKGILLQKLSAKVYASIHQQARVILNNQAKGIATAPAELTDGHYTIIVQGAPAAQGVEITVITEPISIVLDGIVLEVAESQPFLENGSVYVPLRLISESLGASVNFQEEARMIAITKGDKKVTLALDGEVNGARVIVQNQRTFVPLRFISESLGSEVKWEGAAKTVYIDTNKD</sequence>
<dbReference type="InterPro" id="IPR036582">
    <property type="entry name" value="Mao_N_sf"/>
</dbReference>
<comment type="caution">
    <text evidence="3">The sequence shown here is derived from an EMBL/GenBank/DDBJ whole genome shotgun (WGS) entry which is preliminary data.</text>
</comment>
<keyword evidence="4" id="KW-1185">Reference proteome</keyword>
<dbReference type="RefSeq" id="WP_213412865.1">
    <property type="nucleotide sequence ID" value="NZ_BOVK01000040.1"/>
</dbReference>
<evidence type="ECO:0000259" key="2">
    <source>
        <dbReference type="Pfam" id="PF07833"/>
    </source>
</evidence>
<dbReference type="Pfam" id="PF07833">
    <property type="entry name" value="Cu_amine_oxidN1"/>
    <property type="match status" value="2"/>
</dbReference>
<protein>
    <recommendedName>
        <fullName evidence="2">Copper amine oxidase-like N-terminal domain-containing protein</fullName>
    </recommendedName>
</protein>
<feature type="signal peptide" evidence="1">
    <location>
        <begin position="1"/>
        <end position="26"/>
    </location>
</feature>
<proteinExistence type="predicted"/>